<dbReference type="GO" id="GO:0006355">
    <property type="term" value="P:regulation of DNA-templated transcription"/>
    <property type="evidence" value="ECO:0007669"/>
    <property type="project" value="InterPro"/>
</dbReference>
<dbReference type="EMBL" id="BAAADU010000002">
    <property type="protein sequence ID" value="GAA0654393.1"/>
    <property type="molecule type" value="Genomic_DNA"/>
</dbReference>
<dbReference type="Pfam" id="PF00072">
    <property type="entry name" value="Response_reg"/>
    <property type="match status" value="1"/>
</dbReference>
<dbReference type="InterPro" id="IPR036890">
    <property type="entry name" value="HATPase_C_sf"/>
</dbReference>
<evidence type="ECO:0000256" key="3">
    <source>
        <dbReference type="ARBA" id="ARBA00022553"/>
    </source>
</evidence>
<dbReference type="InterPro" id="IPR029016">
    <property type="entry name" value="GAF-like_dom_sf"/>
</dbReference>
<dbReference type="InterPro" id="IPR011006">
    <property type="entry name" value="CheY-like_superfamily"/>
</dbReference>
<dbReference type="InterPro" id="IPR013656">
    <property type="entry name" value="PAS_4"/>
</dbReference>
<dbReference type="InterPro" id="IPR013767">
    <property type="entry name" value="PAS_fold"/>
</dbReference>
<dbReference type="Gene3D" id="3.40.50.2300">
    <property type="match status" value="1"/>
</dbReference>
<dbReference type="CDD" id="cd00156">
    <property type="entry name" value="REC"/>
    <property type="match status" value="1"/>
</dbReference>
<dbReference type="SUPFAM" id="SSF52172">
    <property type="entry name" value="CheY-like"/>
    <property type="match status" value="1"/>
</dbReference>
<dbReference type="SUPFAM" id="SSF55874">
    <property type="entry name" value="ATPase domain of HSP90 chaperone/DNA topoisomerase II/histidine kinase"/>
    <property type="match status" value="1"/>
</dbReference>
<dbReference type="GO" id="GO:0000155">
    <property type="term" value="F:phosphorelay sensor kinase activity"/>
    <property type="evidence" value="ECO:0007669"/>
    <property type="project" value="InterPro"/>
</dbReference>
<dbReference type="AlphaFoldDB" id="A0AAV3T2W9"/>
<evidence type="ECO:0000313" key="11">
    <source>
        <dbReference type="EMBL" id="GAA0654393.1"/>
    </source>
</evidence>
<dbReference type="InterPro" id="IPR000014">
    <property type="entry name" value="PAS"/>
</dbReference>
<dbReference type="Pfam" id="PF08448">
    <property type="entry name" value="PAS_4"/>
    <property type="match status" value="1"/>
</dbReference>
<comment type="catalytic activity">
    <reaction evidence="1">
        <text>ATP + protein L-histidine = ADP + protein N-phospho-L-histidine.</text>
        <dbReference type="EC" id="2.7.13.3"/>
    </reaction>
</comment>
<dbReference type="Gene3D" id="3.30.450.20">
    <property type="entry name" value="PAS domain"/>
    <property type="match status" value="3"/>
</dbReference>
<dbReference type="Pfam" id="PF00989">
    <property type="entry name" value="PAS"/>
    <property type="match status" value="1"/>
</dbReference>
<dbReference type="InterPro" id="IPR003594">
    <property type="entry name" value="HATPase_dom"/>
</dbReference>
<dbReference type="Pfam" id="PF00512">
    <property type="entry name" value="HisKA"/>
    <property type="match status" value="1"/>
</dbReference>
<comment type="caution">
    <text evidence="11">The sequence shown here is derived from an EMBL/GenBank/DDBJ whole genome shotgun (WGS) entry which is preliminary data.</text>
</comment>
<dbReference type="CDD" id="cd00130">
    <property type="entry name" value="PAS"/>
    <property type="match status" value="3"/>
</dbReference>
<evidence type="ECO:0000256" key="6">
    <source>
        <dbReference type="ARBA" id="ARBA00023012"/>
    </source>
</evidence>
<sequence>MNRASADISVLCVDDEPGMADLVATYLERFDDHISVDTATSAREAYDRLDDVDCVVSDYDMPDVDGLMFLESVRADHPGLPFVLFTGRGSEEIAADAITAGVTDYMQKESGSDQYRVLAQRIRNAVARYRLDEESDTTTERAETILEASPDPIVVTEDGRVTYANPAAIDLLAAGPDADVLGRSLDDLFRSPPTLRSDPDAVERLVVTVGDHAVPVDATARGVEWDGTEGVVRVLREAVTRPATDGANPYRASLLDSLLETSPDGILVTTDDWAITAYNERFSDIWGVPESVLDAVDGEDAFDAVLDVAADPAHFRTVVEAQYEHPDSSHHHRLQLQDGTVLDQHSAPVYTDDGGRYGFVWFYRDVTDLTAIERAQREAFDRMTDAVYALDDDWAFTFVNDHAETLLQRDAADLLGTSLWEAFPEAEETILRDEFVHAVESNESVSFELDYPPLDGTFEVRAFPSETGLTVYFRDVTDERRTAAELRESVDALRRLYEVTSDRDRSFDAKLQAVLDIGAEYLSLPFGFVSELSETTQYIAASTGDHPLLQPGESCPLGESYCRKTVETDEGLLAIEHAGDDGWADDPAYDAFDLETYIGGRVTVDGDLYGTVCFASDTARGREFTEMERTFVELLTRWLSYELEQREYRADLEQKNTQLEEFASIVSHDLRNPLTVASGHLDLAREERESEHLERVADAHERMERLIEDILTLARDGDVVDELRPAEVGGVAESAWQTVDTADATLDATASRDVLADSSRLTQLFENLYRNAIEHGGPSVTVTVRDIEGGFAVADDGPGFADVDTDRLFEAGYTTSEDGTGLGLRIVSRIAEAHGWTVEAMESEAGGARFEFTSVERP</sequence>
<feature type="domain" description="Response regulatory" evidence="9">
    <location>
        <begin position="9"/>
        <end position="123"/>
    </location>
</feature>
<evidence type="ECO:0000259" key="9">
    <source>
        <dbReference type="PROSITE" id="PS50110"/>
    </source>
</evidence>
<accession>A0AAV3T2W9</accession>
<evidence type="ECO:0000259" key="8">
    <source>
        <dbReference type="PROSITE" id="PS50109"/>
    </source>
</evidence>
<dbReference type="SMART" id="SM00388">
    <property type="entry name" value="HisKA"/>
    <property type="match status" value="1"/>
</dbReference>
<dbReference type="EC" id="2.7.13.3" evidence="2"/>
<organism evidence="11 12">
    <name type="scientific">Salarchaeum japonicum</name>
    <dbReference type="NCBI Taxonomy" id="555573"/>
    <lineage>
        <taxon>Archaea</taxon>
        <taxon>Methanobacteriati</taxon>
        <taxon>Methanobacteriota</taxon>
        <taxon>Stenosarchaea group</taxon>
        <taxon>Halobacteria</taxon>
        <taxon>Halobacteriales</taxon>
        <taxon>Halobacteriaceae</taxon>
    </lineage>
</organism>
<dbReference type="SUPFAM" id="SSF55781">
    <property type="entry name" value="GAF domain-like"/>
    <property type="match status" value="1"/>
</dbReference>
<dbReference type="InterPro" id="IPR003018">
    <property type="entry name" value="GAF"/>
</dbReference>
<dbReference type="SMART" id="SM00448">
    <property type="entry name" value="REC"/>
    <property type="match status" value="1"/>
</dbReference>
<evidence type="ECO:0000313" key="12">
    <source>
        <dbReference type="Proteomes" id="UP001500194"/>
    </source>
</evidence>
<dbReference type="Proteomes" id="UP001500194">
    <property type="component" value="Unassembled WGS sequence"/>
</dbReference>
<dbReference type="InterPro" id="IPR003661">
    <property type="entry name" value="HisK_dim/P_dom"/>
</dbReference>
<dbReference type="PANTHER" id="PTHR43711:SF1">
    <property type="entry name" value="HISTIDINE KINASE 1"/>
    <property type="match status" value="1"/>
</dbReference>
<evidence type="ECO:0000256" key="7">
    <source>
        <dbReference type="PROSITE-ProRule" id="PRU00169"/>
    </source>
</evidence>
<dbReference type="SUPFAM" id="SSF47384">
    <property type="entry name" value="Homodimeric domain of signal transducing histidine kinase"/>
    <property type="match status" value="1"/>
</dbReference>
<name>A0AAV3T2W9_9EURY</name>
<dbReference type="Pfam" id="PF13188">
    <property type="entry name" value="PAS_8"/>
    <property type="match status" value="1"/>
</dbReference>
<feature type="domain" description="PAS" evidence="10">
    <location>
        <begin position="372"/>
        <end position="442"/>
    </location>
</feature>
<dbReference type="SMART" id="SM00065">
    <property type="entry name" value="GAF"/>
    <property type="match status" value="1"/>
</dbReference>
<dbReference type="SMART" id="SM00387">
    <property type="entry name" value="HATPase_c"/>
    <property type="match status" value="1"/>
</dbReference>
<dbReference type="Gene3D" id="1.10.287.130">
    <property type="match status" value="1"/>
</dbReference>
<dbReference type="Pfam" id="PF02518">
    <property type="entry name" value="HATPase_c"/>
    <property type="match status" value="1"/>
</dbReference>
<keyword evidence="6" id="KW-0902">Two-component regulatory system</keyword>
<keyword evidence="4" id="KW-0808">Transferase</keyword>
<gene>
    <name evidence="11" type="ORF">GCM10009019_17480</name>
</gene>
<protein>
    <recommendedName>
        <fullName evidence="2">histidine kinase</fullName>
        <ecNumber evidence="2">2.7.13.3</ecNumber>
    </recommendedName>
</protein>
<evidence type="ECO:0000256" key="1">
    <source>
        <dbReference type="ARBA" id="ARBA00000085"/>
    </source>
</evidence>
<dbReference type="InterPro" id="IPR005467">
    <property type="entry name" value="His_kinase_dom"/>
</dbReference>
<evidence type="ECO:0000259" key="10">
    <source>
        <dbReference type="PROSITE" id="PS50112"/>
    </source>
</evidence>
<dbReference type="PRINTS" id="PR00344">
    <property type="entry name" value="BCTRLSENSOR"/>
</dbReference>
<dbReference type="InterPro" id="IPR001789">
    <property type="entry name" value="Sig_transdc_resp-reg_receiver"/>
</dbReference>
<dbReference type="PROSITE" id="PS50109">
    <property type="entry name" value="HIS_KIN"/>
    <property type="match status" value="1"/>
</dbReference>
<dbReference type="InterPro" id="IPR036097">
    <property type="entry name" value="HisK_dim/P_sf"/>
</dbReference>
<evidence type="ECO:0000256" key="5">
    <source>
        <dbReference type="ARBA" id="ARBA00022777"/>
    </source>
</evidence>
<dbReference type="GeneID" id="68573574"/>
<evidence type="ECO:0000256" key="2">
    <source>
        <dbReference type="ARBA" id="ARBA00012438"/>
    </source>
</evidence>
<keyword evidence="3 7" id="KW-0597">Phosphoprotein</keyword>
<dbReference type="NCBIfam" id="TIGR00229">
    <property type="entry name" value="sensory_box"/>
    <property type="match status" value="1"/>
</dbReference>
<dbReference type="PROSITE" id="PS50112">
    <property type="entry name" value="PAS"/>
    <property type="match status" value="1"/>
</dbReference>
<dbReference type="PANTHER" id="PTHR43711">
    <property type="entry name" value="TWO-COMPONENT HISTIDINE KINASE"/>
    <property type="match status" value="1"/>
</dbReference>
<keyword evidence="12" id="KW-1185">Reference proteome</keyword>
<dbReference type="Pfam" id="PF01590">
    <property type="entry name" value="GAF"/>
    <property type="match status" value="1"/>
</dbReference>
<dbReference type="Gene3D" id="3.30.565.10">
    <property type="entry name" value="Histidine kinase-like ATPase, C-terminal domain"/>
    <property type="match status" value="1"/>
</dbReference>
<evidence type="ECO:0000256" key="4">
    <source>
        <dbReference type="ARBA" id="ARBA00022679"/>
    </source>
</evidence>
<reference evidence="11 12" key="1">
    <citation type="journal article" date="2019" name="Int. J. Syst. Evol. Microbiol.">
        <title>The Global Catalogue of Microorganisms (GCM) 10K type strain sequencing project: providing services to taxonomists for standard genome sequencing and annotation.</title>
        <authorList>
            <consortium name="The Broad Institute Genomics Platform"/>
            <consortium name="The Broad Institute Genome Sequencing Center for Infectious Disease"/>
            <person name="Wu L."/>
            <person name="Ma J."/>
        </authorList>
    </citation>
    <scope>NUCLEOTIDE SEQUENCE [LARGE SCALE GENOMIC DNA]</scope>
    <source>
        <strain evidence="11 12">JCM 16327</strain>
    </source>
</reference>
<dbReference type="SUPFAM" id="SSF55785">
    <property type="entry name" value="PYP-like sensor domain (PAS domain)"/>
    <property type="match status" value="3"/>
</dbReference>
<feature type="domain" description="Histidine kinase" evidence="8">
    <location>
        <begin position="665"/>
        <end position="853"/>
    </location>
</feature>
<feature type="modified residue" description="4-aspartylphosphate" evidence="7">
    <location>
        <position position="58"/>
    </location>
</feature>
<dbReference type="SMART" id="SM00091">
    <property type="entry name" value="PAS"/>
    <property type="match status" value="3"/>
</dbReference>
<dbReference type="CDD" id="cd00082">
    <property type="entry name" value="HisKA"/>
    <property type="match status" value="1"/>
</dbReference>
<dbReference type="InterPro" id="IPR035965">
    <property type="entry name" value="PAS-like_dom_sf"/>
</dbReference>
<proteinExistence type="predicted"/>
<dbReference type="RefSeq" id="WP_227260458.1">
    <property type="nucleotide sequence ID" value="NZ_BAAADU010000002.1"/>
</dbReference>
<dbReference type="InterPro" id="IPR050736">
    <property type="entry name" value="Sensor_HK_Regulatory"/>
</dbReference>
<dbReference type="InterPro" id="IPR004358">
    <property type="entry name" value="Sig_transdc_His_kin-like_C"/>
</dbReference>
<keyword evidence="5" id="KW-0418">Kinase</keyword>
<dbReference type="PROSITE" id="PS50110">
    <property type="entry name" value="RESPONSE_REGULATORY"/>
    <property type="match status" value="1"/>
</dbReference>
<dbReference type="Gene3D" id="3.30.450.40">
    <property type="match status" value="1"/>
</dbReference>